<reference evidence="2 3" key="1">
    <citation type="submission" date="2018-05" db="EMBL/GenBank/DDBJ databases">
        <authorList>
            <consortium name="IHU Genomes"/>
        </authorList>
    </citation>
    <scope>NUCLEOTIDE SEQUENCE [LARGE SCALE GENOMIC DNA]</scope>
    <source>
        <strain evidence="2 3">P7336</strain>
    </source>
</reference>
<dbReference type="AlphaFoldDB" id="A0A375YWW6"/>
<protein>
    <recommendedName>
        <fullName evidence="1">DUF559 domain-containing protein</fullName>
    </recommendedName>
</protein>
<dbReference type="InterPro" id="IPR007569">
    <property type="entry name" value="DUF559"/>
</dbReference>
<dbReference type="STRING" id="29313.BHQ16_04415"/>
<keyword evidence="3" id="KW-1185">Reference proteome</keyword>
<sequence length="283" mass="31555">MVRQPFIGSEAIAAGTVTKSQLATRYRRLFPDVYVDRDVEVTAELSARAGWLWTGRRGVVAGFAAAALHGSEWVDDAQVVDLIHTNGRSAPGIRTHRDRIDDDEIELVAGVPATSPVRTALDLGCWYPMSKAVAGIDALARATGIVVANVELLTRRYAGRRGIRRARRAADLFDAGAQSPKESWLRVILMQAGLPRPQTQIPVYDGFGDAFAYLDMGWPELKVAVEYDGEQHRQDRIRYSWDVRRHERLQRCGWIVIRVLAGDREADILRRVRAALGARRLCA</sequence>
<gene>
    <name evidence="2" type="ORF">MSP7336_01596</name>
</gene>
<dbReference type="EMBL" id="UEGW01000001">
    <property type="protein sequence ID" value="SRX93359.1"/>
    <property type="molecule type" value="Genomic_DNA"/>
</dbReference>
<proteinExistence type="predicted"/>
<name>A0A375YWW6_MYCSH</name>
<feature type="domain" description="DUF559" evidence="1">
    <location>
        <begin position="220"/>
        <end position="259"/>
    </location>
</feature>
<evidence type="ECO:0000313" key="2">
    <source>
        <dbReference type="EMBL" id="SRX93359.1"/>
    </source>
</evidence>
<accession>A0A375YWW6</accession>
<dbReference type="Proteomes" id="UP000252015">
    <property type="component" value="Unassembled WGS sequence"/>
</dbReference>
<evidence type="ECO:0000259" key="1">
    <source>
        <dbReference type="Pfam" id="PF04480"/>
    </source>
</evidence>
<evidence type="ECO:0000313" key="3">
    <source>
        <dbReference type="Proteomes" id="UP000252015"/>
    </source>
</evidence>
<dbReference type="SUPFAM" id="SSF52980">
    <property type="entry name" value="Restriction endonuclease-like"/>
    <property type="match status" value="1"/>
</dbReference>
<dbReference type="InterPro" id="IPR011335">
    <property type="entry name" value="Restrct_endonuc-II-like"/>
</dbReference>
<organism evidence="2 3">
    <name type="scientific">Mycobacterium shimoidei</name>
    <dbReference type="NCBI Taxonomy" id="29313"/>
    <lineage>
        <taxon>Bacteria</taxon>
        <taxon>Bacillati</taxon>
        <taxon>Actinomycetota</taxon>
        <taxon>Actinomycetes</taxon>
        <taxon>Mycobacteriales</taxon>
        <taxon>Mycobacteriaceae</taxon>
        <taxon>Mycobacterium</taxon>
    </lineage>
</organism>
<dbReference type="Pfam" id="PF04480">
    <property type="entry name" value="DUF559"/>
    <property type="match status" value="1"/>
</dbReference>